<feature type="compositionally biased region" description="Polar residues" evidence="1">
    <location>
        <begin position="87"/>
        <end position="115"/>
    </location>
</feature>
<dbReference type="InterPro" id="IPR036885">
    <property type="entry name" value="SWIB_MDM2_dom_sf"/>
</dbReference>
<dbReference type="SUPFAM" id="SSF47592">
    <property type="entry name" value="SWIB/MDM2 domain"/>
    <property type="match status" value="1"/>
</dbReference>
<keyword evidence="5" id="KW-1185">Reference proteome</keyword>
<name>A0A6A6UF77_9PEZI</name>
<dbReference type="Gene3D" id="1.10.245.10">
    <property type="entry name" value="SWIB/MDM2 domain"/>
    <property type="match status" value="1"/>
</dbReference>
<dbReference type="PROSITE" id="PS51998">
    <property type="entry name" value="DEK_C"/>
    <property type="match status" value="1"/>
</dbReference>
<feature type="domain" description="DEK-C" evidence="3">
    <location>
        <begin position="12"/>
        <end position="67"/>
    </location>
</feature>
<feature type="compositionally biased region" description="Basic residues" evidence="1">
    <location>
        <begin position="164"/>
        <end position="182"/>
    </location>
</feature>
<dbReference type="CDD" id="cd10567">
    <property type="entry name" value="SWIB-MDM2_like"/>
    <property type="match status" value="1"/>
</dbReference>
<dbReference type="Proteomes" id="UP000799302">
    <property type="component" value="Unassembled WGS sequence"/>
</dbReference>
<evidence type="ECO:0000259" key="3">
    <source>
        <dbReference type="PROSITE" id="PS51998"/>
    </source>
</evidence>
<dbReference type="SMART" id="SM00151">
    <property type="entry name" value="SWIB"/>
    <property type="match status" value="1"/>
</dbReference>
<feature type="region of interest" description="Disordered" evidence="1">
    <location>
        <begin position="74"/>
        <end position="210"/>
    </location>
</feature>
<dbReference type="PROSITE" id="PS51925">
    <property type="entry name" value="SWIB_MDM2"/>
    <property type="match status" value="1"/>
</dbReference>
<evidence type="ECO:0000313" key="4">
    <source>
        <dbReference type="EMBL" id="KAF2669748.1"/>
    </source>
</evidence>
<reference evidence="4" key="1">
    <citation type="journal article" date="2020" name="Stud. Mycol.">
        <title>101 Dothideomycetes genomes: a test case for predicting lifestyles and emergence of pathogens.</title>
        <authorList>
            <person name="Haridas S."/>
            <person name="Albert R."/>
            <person name="Binder M."/>
            <person name="Bloem J."/>
            <person name="Labutti K."/>
            <person name="Salamov A."/>
            <person name="Andreopoulos B."/>
            <person name="Baker S."/>
            <person name="Barry K."/>
            <person name="Bills G."/>
            <person name="Bluhm B."/>
            <person name="Cannon C."/>
            <person name="Castanera R."/>
            <person name="Culley D."/>
            <person name="Daum C."/>
            <person name="Ezra D."/>
            <person name="Gonzalez J."/>
            <person name="Henrissat B."/>
            <person name="Kuo A."/>
            <person name="Liang C."/>
            <person name="Lipzen A."/>
            <person name="Lutzoni F."/>
            <person name="Magnuson J."/>
            <person name="Mondo S."/>
            <person name="Nolan M."/>
            <person name="Ohm R."/>
            <person name="Pangilinan J."/>
            <person name="Park H.-J."/>
            <person name="Ramirez L."/>
            <person name="Alfaro M."/>
            <person name="Sun H."/>
            <person name="Tritt A."/>
            <person name="Yoshinaga Y."/>
            <person name="Zwiers L.-H."/>
            <person name="Turgeon B."/>
            <person name="Goodwin S."/>
            <person name="Spatafora J."/>
            <person name="Crous P."/>
            <person name="Grigoriev I."/>
        </authorList>
    </citation>
    <scope>NUCLEOTIDE SEQUENCE</scope>
    <source>
        <strain evidence="4">CBS 115976</strain>
    </source>
</reference>
<protein>
    <submittedName>
        <fullName evidence="4">SWIB-domain-containing protein</fullName>
    </submittedName>
</protein>
<dbReference type="EMBL" id="MU004235">
    <property type="protein sequence ID" value="KAF2669748.1"/>
    <property type="molecule type" value="Genomic_DNA"/>
</dbReference>
<evidence type="ECO:0000256" key="1">
    <source>
        <dbReference type="SAM" id="MobiDB-lite"/>
    </source>
</evidence>
<organism evidence="4 5">
    <name type="scientific">Microthyrium microscopicum</name>
    <dbReference type="NCBI Taxonomy" id="703497"/>
    <lineage>
        <taxon>Eukaryota</taxon>
        <taxon>Fungi</taxon>
        <taxon>Dikarya</taxon>
        <taxon>Ascomycota</taxon>
        <taxon>Pezizomycotina</taxon>
        <taxon>Dothideomycetes</taxon>
        <taxon>Dothideomycetes incertae sedis</taxon>
        <taxon>Microthyriales</taxon>
        <taxon>Microthyriaceae</taxon>
        <taxon>Microthyrium</taxon>
    </lineage>
</organism>
<dbReference type="InterPro" id="IPR003121">
    <property type="entry name" value="SWIB_MDM2_domain"/>
</dbReference>
<proteinExistence type="predicted"/>
<dbReference type="InterPro" id="IPR014876">
    <property type="entry name" value="DEK_C"/>
</dbReference>
<feature type="domain" description="DM2" evidence="2">
    <location>
        <begin position="205"/>
        <end position="282"/>
    </location>
</feature>
<dbReference type="AlphaFoldDB" id="A0A6A6UF77"/>
<evidence type="ECO:0000313" key="5">
    <source>
        <dbReference type="Proteomes" id="UP000799302"/>
    </source>
</evidence>
<dbReference type="Pfam" id="PF02201">
    <property type="entry name" value="SWIB"/>
    <property type="match status" value="1"/>
</dbReference>
<dbReference type="PANTHER" id="PTHR13844">
    <property type="entry name" value="SWI/SNF-RELATED MATRIX-ASSOCIATED ACTIN-DEPENDENT REGULATOR OF CHROMATIN SUBFAMILY D"/>
    <property type="match status" value="1"/>
</dbReference>
<dbReference type="OrthoDB" id="10251073at2759"/>
<dbReference type="Pfam" id="PF08766">
    <property type="entry name" value="DEK_C"/>
    <property type="match status" value="1"/>
</dbReference>
<accession>A0A6A6UF77</accession>
<sequence>MSEASGHAELPPDLKEKCTTIIDGILVATDIDTITTKKIMAGVQKVMKQDLAPYKYSLKALILQRFDIVASFNEPNNETSDDHKPPITTNGDTDGGHVTTNGKRPMSSESFSTAASPPPVKKQKTSKTTKTTPRGAQDADAVLAARLQAEENGRARSTRGGGTNKRKAPVKREKPKKKKSKTKITSDDDSEAASGAEREVNRTGGFHKPMSLSPPLAQLLGETQLSRPQTVKRIWAYIKENNLQKPDDKRQILCDDALRSVFKQDTVHMFTMNKILSQNLYAIDEIVE</sequence>
<evidence type="ECO:0000259" key="2">
    <source>
        <dbReference type="PROSITE" id="PS51925"/>
    </source>
</evidence>
<dbReference type="InterPro" id="IPR019835">
    <property type="entry name" value="SWIB_domain"/>
</dbReference>
<gene>
    <name evidence="4" type="ORF">BT63DRAFT_479532</name>
</gene>